<comment type="subcellular location">
    <subcellularLocation>
        <location evidence="2">Cytoplasm</location>
        <location evidence="2">P-body</location>
    </subcellularLocation>
    <subcellularLocation>
        <location evidence="1">Membrane</location>
        <topology evidence="1">Multi-pass membrane protein</topology>
    </subcellularLocation>
</comment>
<feature type="transmembrane region" description="Helical" evidence="8">
    <location>
        <begin position="663"/>
        <end position="683"/>
    </location>
</feature>
<feature type="transmembrane region" description="Helical" evidence="8">
    <location>
        <begin position="547"/>
        <end position="569"/>
    </location>
</feature>
<dbReference type="Pfam" id="PF01423">
    <property type="entry name" value="LSM"/>
    <property type="match status" value="1"/>
</dbReference>
<dbReference type="SMART" id="SM00651">
    <property type="entry name" value="Sm"/>
    <property type="match status" value="1"/>
</dbReference>
<dbReference type="PROSITE" id="PS00216">
    <property type="entry name" value="SUGAR_TRANSPORT_1"/>
    <property type="match status" value="2"/>
</dbReference>
<evidence type="ECO:0000256" key="5">
    <source>
        <dbReference type="ARBA" id="ARBA00022989"/>
    </source>
</evidence>
<evidence type="ECO:0000259" key="10">
    <source>
        <dbReference type="PROSITE" id="PS52002"/>
    </source>
</evidence>
<dbReference type="AlphaFoldDB" id="A0A5A8C2S2"/>
<proteinExistence type="predicted"/>
<keyword evidence="3" id="KW-0813">Transport</keyword>
<dbReference type="InterPro" id="IPR001163">
    <property type="entry name" value="Sm_dom_euk/arc"/>
</dbReference>
<feature type="transmembrane region" description="Helical" evidence="8">
    <location>
        <begin position="285"/>
        <end position="312"/>
    </location>
</feature>
<dbReference type="SUPFAM" id="SSF103473">
    <property type="entry name" value="MFS general substrate transporter"/>
    <property type="match status" value="1"/>
</dbReference>
<reference evidence="11 12" key="1">
    <citation type="submission" date="2019-07" db="EMBL/GenBank/DDBJ databases">
        <title>Genomes of Cafeteria roenbergensis.</title>
        <authorList>
            <person name="Fischer M.G."/>
            <person name="Hackl T."/>
            <person name="Roman M."/>
        </authorList>
    </citation>
    <scope>NUCLEOTIDE SEQUENCE [LARGE SCALE GENOMIC DNA]</scope>
    <source>
        <strain evidence="11 12">BVI</strain>
    </source>
</reference>
<dbReference type="Gene3D" id="2.30.30.100">
    <property type="match status" value="1"/>
</dbReference>
<dbReference type="GO" id="GO:0000932">
    <property type="term" value="C:P-body"/>
    <property type="evidence" value="ECO:0007669"/>
    <property type="project" value="UniProtKB-SubCell"/>
</dbReference>
<accession>A0A5A8C2S2</accession>
<feature type="transmembrane region" description="Helical" evidence="8">
    <location>
        <begin position="576"/>
        <end position="594"/>
    </location>
</feature>
<evidence type="ECO:0000256" key="6">
    <source>
        <dbReference type="ARBA" id="ARBA00023136"/>
    </source>
</evidence>
<evidence type="ECO:0000256" key="7">
    <source>
        <dbReference type="SAM" id="MobiDB-lite"/>
    </source>
</evidence>
<sequence length="770" mass="80569">MAARLGAETTYDVDYAGTASLCNEVGKTCMVVLTDGRHLIGTLSSYDQFASVVLEKAVERHHAAGKYADTPVGTFVVRGENIVLIAELDEAKEKAHPALEKASMDEAVPGFRPAGRDEQRVVSVGLRRHNTPLATNVDDSIEVLGTGWFHIIAVIICGVGNAADAVELLCIGYIIPALEDQGEVPNPEGDDWKFQKSFLSAAVFAGMLLGGVLAGIGADALGRKPMLMASLGINALFGIVSAFTPAGLWPMLAACRIMAGVGVGGSIPSVFTLYSEYLPVKGRGFWLSIVAWFWMVGSIYAAGIAWILISLAGTDWRVFAAACAAPALVAFVASGFLLPESPRYLATKGRLNDARDVLLWMARWNKLLDSPRFVLGRGGYLTRAGCKPSDPVTLPAAQLPRGSAAAGAYTAAADSTDLTSMADIGAASSPHAATSGADDGAAAGRLERSDSRASSVFATDAEAGPGDADYEGYTADAPRDAAGDTKPKGCAGCLRGARKGLSDFLHPSIRRTSLLLVVCWFTLSFGWYGLILWIPTLFKQQSFELDAYQDAFLVAAANLPGNIIAAFLMDRIGRRFLLGGGMMLAAILAVIFAFSHSAALTVTVACLLNMVSVGGWNSLDCLSTESFPTTLRTTAMGYLAGMGRLGSIIAQFVFGALIDKSTVALLCTAAGMLFIGAMAGLALPQETSGEQLADSLESEAKRLASGPTGDLEMRATDEPVIGGSGDRWAALSQAGDHDDSDDGSSDEERRDEEIASGSGGSSPDVRGAAI</sequence>
<feature type="transmembrane region" description="Helical" evidence="8">
    <location>
        <begin position="249"/>
        <end position="273"/>
    </location>
</feature>
<feature type="domain" description="Sm" evidence="10">
    <location>
        <begin position="16"/>
        <end position="91"/>
    </location>
</feature>
<name>A0A5A8C2S2_CAFRO</name>
<keyword evidence="12" id="KW-1185">Reference proteome</keyword>
<evidence type="ECO:0000256" key="8">
    <source>
        <dbReference type="SAM" id="Phobius"/>
    </source>
</evidence>
<feature type="region of interest" description="Disordered" evidence="7">
    <location>
        <begin position="690"/>
        <end position="770"/>
    </location>
</feature>
<feature type="compositionally biased region" description="Low complexity" evidence="7">
    <location>
        <begin position="432"/>
        <end position="444"/>
    </location>
</feature>
<keyword evidence="4 8" id="KW-0812">Transmembrane</keyword>
<dbReference type="Gene3D" id="1.20.1250.20">
    <property type="entry name" value="MFS general substrate transporter like domains"/>
    <property type="match status" value="2"/>
</dbReference>
<dbReference type="PROSITE" id="PS00217">
    <property type="entry name" value="SUGAR_TRANSPORT_2"/>
    <property type="match status" value="1"/>
</dbReference>
<feature type="transmembrane region" description="Helical" evidence="8">
    <location>
        <begin position="600"/>
        <end position="623"/>
    </location>
</feature>
<dbReference type="InterPro" id="IPR011701">
    <property type="entry name" value="MFS"/>
</dbReference>
<evidence type="ECO:0000256" key="2">
    <source>
        <dbReference type="ARBA" id="ARBA00004201"/>
    </source>
</evidence>
<evidence type="ECO:0000256" key="1">
    <source>
        <dbReference type="ARBA" id="ARBA00004141"/>
    </source>
</evidence>
<keyword evidence="5 8" id="KW-1133">Transmembrane helix</keyword>
<dbReference type="InterPro" id="IPR034104">
    <property type="entry name" value="Lsm1"/>
</dbReference>
<evidence type="ECO:0000256" key="3">
    <source>
        <dbReference type="ARBA" id="ARBA00022448"/>
    </source>
</evidence>
<evidence type="ECO:0000313" key="11">
    <source>
        <dbReference type="EMBL" id="KAA0146151.1"/>
    </source>
</evidence>
<feature type="transmembrane region" description="Helical" evidence="8">
    <location>
        <begin position="318"/>
        <end position="338"/>
    </location>
</feature>
<dbReference type="InterPro" id="IPR010920">
    <property type="entry name" value="LSM_dom_sf"/>
</dbReference>
<gene>
    <name evidence="11" type="ORF">FNF29_08212</name>
</gene>
<dbReference type="InterPro" id="IPR047575">
    <property type="entry name" value="Sm"/>
</dbReference>
<dbReference type="EMBL" id="VLTN01000098">
    <property type="protein sequence ID" value="KAA0146151.1"/>
    <property type="molecule type" value="Genomic_DNA"/>
</dbReference>
<dbReference type="PROSITE" id="PS52002">
    <property type="entry name" value="SM"/>
    <property type="match status" value="1"/>
</dbReference>
<dbReference type="InterPro" id="IPR020846">
    <property type="entry name" value="MFS_dom"/>
</dbReference>
<feature type="transmembrane region" description="Helical" evidence="8">
    <location>
        <begin position="635"/>
        <end position="657"/>
    </location>
</feature>
<dbReference type="InterPro" id="IPR005829">
    <property type="entry name" value="Sugar_transporter_CS"/>
</dbReference>
<dbReference type="PANTHER" id="PTHR23511">
    <property type="entry name" value="SYNAPTIC VESICLE GLYCOPROTEIN 2"/>
    <property type="match status" value="1"/>
</dbReference>
<dbReference type="GO" id="GO:0016020">
    <property type="term" value="C:membrane"/>
    <property type="evidence" value="ECO:0007669"/>
    <property type="project" value="UniProtKB-SubCell"/>
</dbReference>
<dbReference type="Pfam" id="PF07690">
    <property type="entry name" value="MFS_1"/>
    <property type="match status" value="1"/>
</dbReference>
<organism evidence="11 12">
    <name type="scientific">Cafeteria roenbergensis</name>
    <name type="common">Marine flagellate</name>
    <dbReference type="NCBI Taxonomy" id="33653"/>
    <lineage>
        <taxon>Eukaryota</taxon>
        <taxon>Sar</taxon>
        <taxon>Stramenopiles</taxon>
        <taxon>Bigyra</taxon>
        <taxon>Opalozoa</taxon>
        <taxon>Bicosoecida</taxon>
        <taxon>Cafeteriaceae</taxon>
        <taxon>Cafeteria</taxon>
    </lineage>
</organism>
<dbReference type="InterPro" id="IPR036259">
    <property type="entry name" value="MFS_trans_sf"/>
</dbReference>
<evidence type="ECO:0000313" key="12">
    <source>
        <dbReference type="Proteomes" id="UP000323011"/>
    </source>
</evidence>
<evidence type="ECO:0000259" key="9">
    <source>
        <dbReference type="PROSITE" id="PS50850"/>
    </source>
</evidence>
<dbReference type="PROSITE" id="PS50850">
    <property type="entry name" value="MFS"/>
    <property type="match status" value="1"/>
</dbReference>
<dbReference type="PANTHER" id="PTHR23511:SF34">
    <property type="entry name" value="SYNAPTIC VESICLE GLYCOPROTEIN 2"/>
    <property type="match status" value="1"/>
</dbReference>
<feature type="domain" description="Major facilitator superfamily (MFS) profile" evidence="9">
    <location>
        <begin position="153"/>
        <end position="688"/>
    </location>
</feature>
<dbReference type="SUPFAM" id="SSF50182">
    <property type="entry name" value="Sm-like ribonucleoproteins"/>
    <property type="match status" value="1"/>
</dbReference>
<feature type="region of interest" description="Disordered" evidence="7">
    <location>
        <begin position="429"/>
        <end position="484"/>
    </location>
</feature>
<feature type="transmembrane region" description="Helical" evidence="8">
    <location>
        <begin position="151"/>
        <end position="178"/>
    </location>
</feature>
<dbReference type="GO" id="GO:0022857">
    <property type="term" value="F:transmembrane transporter activity"/>
    <property type="evidence" value="ECO:0007669"/>
    <property type="project" value="InterPro"/>
</dbReference>
<feature type="transmembrane region" description="Helical" evidence="8">
    <location>
        <begin position="198"/>
        <end position="218"/>
    </location>
</feature>
<feature type="transmembrane region" description="Helical" evidence="8">
    <location>
        <begin position="225"/>
        <end position="243"/>
    </location>
</feature>
<keyword evidence="6 8" id="KW-0472">Membrane</keyword>
<dbReference type="GO" id="GO:0000956">
    <property type="term" value="P:nuclear-transcribed mRNA catabolic process"/>
    <property type="evidence" value="ECO:0007669"/>
    <property type="project" value="InterPro"/>
</dbReference>
<comment type="caution">
    <text evidence="11">The sequence shown here is derived from an EMBL/GenBank/DDBJ whole genome shotgun (WGS) entry which is preliminary data.</text>
</comment>
<evidence type="ECO:0000256" key="4">
    <source>
        <dbReference type="ARBA" id="ARBA00022692"/>
    </source>
</evidence>
<feature type="transmembrane region" description="Helical" evidence="8">
    <location>
        <begin position="514"/>
        <end position="535"/>
    </location>
</feature>
<dbReference type="CDD" id="cd01728">
    <property type="entry name" value="LSm1"/>
    <property type="match status" value="1"/>
</dbReference>
<dbReference type="GO" id="GO:0003723">
    <property type="term" value="F:RNA binding"/>
    <property type="evidence" value="ECO:0007669"/>
    <property type="project" value="InterPro"/>
</dbReference>
<dbReference type="Proteomes" id="UP000323011">
    <property type="component" value="Unassembled WGS sequence"/>
</dbReference>
<protein>
    <submittedName>
        <fullName evidence="11">Uncharacterized protein</fullName>
    </submittedName>
</protein>